<name>A0A916K9H3_9BACL</name>
<dbReference type="AlphaFoldDB" id="A0A916K9H3"/>
<evidence type="ECO:0000313" key="5">
    <source>
        <dbReference type="Proteomes" id="UP000693672"/>
    </source>
</evidence>
<keyword evidence="5" id="KW-1185">Reference proteome</keyword>
<evidence type="ECO:0000259" key="3">
    <source>
        <dbReference type="PROSITE" id="PS51736"/>
    </source>
</evidence>
<sequence length="258" mass="29117">MNVIGYIRVSTQGQAKEGYSLAYQRDEIEAYCAAQGWNLLHVYEDAGISGAEVDEEALEVEREGFRDMLEALPDGGVSYVLVLNTNRLWRSDIVKVLVHRELKRYGVDVKSIEQPTYSIHRKDPSDFLINGLMELLDQYQRLEIALKLGRGRMKKAQQGGYAGGRAAFGYTAKKGRKVIEVNPIQASAVKRLFEIRERNPGLTLAETARRLNAEGYTTQQGMRFTKVQVKRILDRKELYEGMVCYGNVKAAGLHEAIL</sequence>
<reference evidence="4" key="1">
    <citation type="submission" date="2021-06" db="EMBL/GenBank/DDBJ databases">
        <authorList>
            <person name="Criscuolo A."/>
        </authorList>
    </citation>
    <scope>NUCLEOTIDE SEQUENCE</scope>
    <source>
        <strain evidence="4">CIP111600</strain>
    </source>
</reference>
<dbReference type="GO" id="GO:0003677">
    <property type="term" value="F:DNA binding"/>
    <property type="evidence" value="ECO:0007669"/>
    <property type="project" value="InterPro"/>
</dbReference>
<accession>A0A916K9H3</accession>
<dbReference type="InterPro" id="IPR050639">
    <property type="entry name" value="SSR_resolvase"/>
</dbReference>
<dbReference type="InterPro" id="IPR011109">
    <property type="entry name" value="DNA_bind_recombinase_dom"/>
</dbReference>
<dbReference type="EMBL" id="CAJVAS010000041">
    <property type="protein sequence ID" value="CAG7648191.1"/>
    <property type="molecule type" value="Genomic_DNA"/>
</dbReference>
<dbReference type="PROSITE" id="PS51736">
    <property type="entry name" value="RECOMBINASES_3"/>
    <property type="match status" value="1"/>
</dbReference>
<feature type="domain" description="Resolvase/invertase-type recombinase catalytic" evidence="3">
    <location>
        <begin position="2"/>
        <end position="159"/>
    </location>
</feature>
<gene>
    <name evidence="4" type="primary">yneB</name>
    <name evidence="4" type="ORF">PAESOLCIP111_05548</name>
</gene>
<dbReference type="SMART" id="SM00857">
    <property type="entry name" value="Resolvase"/>
    <property type="match status" value="1"/>
</dbReference>
<organism evidence="4 5">
    <name type="scientific">Paenibacillus solanacearum</name>
    <dbReference type="NCBI Taxonomy" id="2048548"/>
    <lineage>
        <taxon>Bacteria</taxon>
        <taxon>Bacillati</taxon>
        <taxon>Bacillota</taxon>
        <taxon>Bacilli</taxon>
        <taxon>Bacillales</taxon>
        <taxon>Paenibacillaceae</taxon>
        <taxon>Paenibacillus</taxon>
    </lineage>
</organism>
<evidence type="ECO:0000313" key="4">
    <source>
        <dbReference type="EMBL" id="CAG7648191.1"/>
    </source>
</evidence>
<dbReference type="PROSITE" id="PS00397">
    <property type="entry name" value="RECOMBINASES_1"/>
    <property type="match status" value="1"/>
</dbReference>
<dbReference type="Proteomes" id="UP000693672">
    <property type="component" value="Unassembled WGS sequence"/>
</dbReference>
<dbReference type="InterPro" id="IPR006118">
    <property type="entry name" value="Recombinase_CS"/>
</dbReference>
<dbReference type="RefSeq" id="WP_218095263.1">
    <property type="nucleotide sequence ID" value="NZ_CAJVAS010000041.1"/>
</dbReference>
<dbReference type="PANTHER" id="PTHR30461:SF23">
    <property type="entry name" value="DNA RECOMBINASE-RELATED"/>
    <property type="match status" value="1"/>
</dbReference>
<dbReference type="Pfam" id="PF00239">
    <property type="entry name" value="Resolvase"/>
    <property type="match status" value="1"/>
</dbReference>
<dbReference type="PANTHER" id="PTHR30461">
    <property type="entry name" value="DNA-INVERTASE FROM LAMBDOID PROPHAGE"/>
    <property type="match status" value="1"/>
</dbReference>
<feature type="active site" description="O-(5'-phospho-DNA)-serine intermediate" evidence="1 2">
    <location>
        <position position="10"/>
    </location>
</feature>
<dbReference type="Pfam" id="PF07508">
    <property type="entry name" value="Recombinase"/>
    <property type="match status" value="1"/>
</dbReference>
<protein>
    <submittedName>
        <fullName evidence="4">Resolvase YneB</fullName>
    </submittedName>
</protein>
<evidence type="ECO:0000256" key="2">
    <source>
        <dbReference type="PROSITE-ProRule" id="PRU10137"/>
    </source>
</evidence>
<dbReference type="InterPro" id="IPR006119">
    <property type="entry name" value="Resolv_N"/>
</dbReference>
<comment type="caution">
    <text evidence="4">The sequence shown here is derived from an EMBL/GenBank/DDBJ whole genome shotgun (WGS) entry which is preliminary data.</text>
</comment>
<dbReference type="GO" id="GO:0000150">
    <property type="term" value="F:DNA strand exchange activity"/>
    <property type="evidence" value="ECO:0007669"/>
    <property type="project" value="InterPro"/>
</dbReference>
<evidence type="ECO:0000256" key="1">
    <source>
        <dbReference type="PIRSR" id="PIRSR606118-50"/>
    </source>
</evidence>
<dbReference type="CDD" id="cd00338">
    <property type="entry name" value="Ser_Recombinase"/>
    <property type="match status" value="1"/>
</dbReference>
<proteinExistence type="predicted"/>